<evidence type="ECO:0000313" key="2">
    <source>
        <dbReference type="EMBL" id="KAF2815290.1"/>
    </source>
</evidence>
<keyword evidence="3" id="KW-1185">Reference proteome</keyword>
<dbReference type="RefSeq" id="XP_033582254.1">
    <property type="nucleotide sequence ID" value="XM_033719109.1"/>
</dbReference>
<reference evidence="4" key="3">
    <citation type="submission" date="2025-04" db="UniProtKB">
        <authorList>
            <consortium name="RefSeq"/>
        </authorList>
    </citation>
    <scope>IDENTIFICATION</scope>
    <source>
        <strain evidence="4">CBS 304.34</strain>
    </source>
</reference>
<protein>
    <submittedName>
        <fullName evidence="2 4">Uncharacterized protein</fullName>
    </submittedName>
</protein>
<dbReference type="Proteomes" id="UP000504636">
    <property type="component" value="Unplaced"/>
</dbReference>
<dbReference type="AlphaFoldDB" id="A0A6A6Z2Q9"/>
<evidence type="ECO:0000313" key="3">
    <source>
        <dbReference type="Proteomes" id="UP000504636"/>
    </source>
</evidence>
<dbReference type="PROSITE" id="PS51257">
    <property type="entry name" value="PROKAR_LIPOPROTEIN"/>
    <property type="match status" value="1"/>
</dbReference>
<feature type="compositionally biased region" description="Polar residues" evidence="1">
    <location>
        <begin position="9"/>
        <end position="20"/>
    </location>
</feature>
<feature type="region of interest" description="Disordered" evidence="1">
    <location>
        <begin position="1"/>
        <end position="23"/>
    </location>
</feature>
<proteinExistence type="predicted"/>
<sequence length="309" mass="34629">MQELPRPTIFSSGSLPTSASCPDPSYPTLDMSTLWRRIQGAVHHAFPSLSATDINRWQAFLRANTRECRLGLLLQLMPNIETLKLDVTGRPSEWPLTVVGMALGCQPIKLYDPVAGLHAAGIQEWAKLKSLEIRGSGFNMRHFGGGRVVCRIRMPLHASLEKLRVFGVEVTDVYIPGEVASEPHHSLHNMRHEYHVLKVIKLTSLELVNVGISGFHIESVVKIAKELERLHIERLKHPYRFKVRKWSILDYEEMVDELQDVNPNLVPYVVELEALGLGVKLPALPAILATGDGHELVKAENVEVEELEA</sequence>
<reference evidence="2 4" key="1">
    <citation type="journal article" date="2020" name="Stud. Mycol.">
        <title>101 Dothideomycetes genomes: a test case for predicting lifestyles and emergence of pathogens.</title>
        <authorList>
            <person name="Haridas S."/>
            <person name="Albert R."/>
            <person name="Binder M."/>
            <person name="Bloem J."/>
            <person name="Labutti K."/>
            <person name="Salamov A."/>
            <person name="Andreopoulos B."/>
            <person name="Baker S."/>
            <person name="Barry K."/>
            <person name="Bills G."/>
            <person name="Bluhm B."/>
            <person name="Cannon C."/>
            <person name="Castanera R."/>
            <person name="Culley D."/>
            <person name="Daum C."/>
            <person name="Ezra D."/>
            <person name="Gonzalez J."/>
            <person name="Henrissat B."/>
            <person name="Kuo A."/>
            <person name="Liang C."/>
            <person name="Lipzen A."/>
            <person name="Lutzoni F."/>
            <person name="Magnuson J."/>
            <person name="Mondo S."/>
            <person name="Nolan M."/>
            <person name="Ohm R."/>
            <person name="Pangilinan J."/>
            <person name="Park H.-J."/>
            <person name="Ramirez L."/>
            <person name="Alfaro M."/>
            <person name="Sun H."/>
            <person name="Tritt A."/>
            <person name="Yoshinaga Y."/>
            <person name="Zwiers L.-H."/>
            <person name="Turgeon B."/>
            <person name="Goodwin S."/>
            <person name="Spatafora J."/>
            <person name="Crous P."/>
            <person name="Grigoriev I."/>
        </authorList>
    </citation>
    <scope>NUCLEOTIDE SEQUENCE</scope>
    <source>
        <strain evidence="2 4">CBS 304.34</strain>
    </source>
</reference>
<accession>A0A6A6Z2Q9</accession>
<dbReference type="GeneID" id="54460002"/>
<organism evidence="2">
    <name type="scientific">Mytilinidion resinicola</name>
    <dbReference type="NCBI Taxonomy" id="574789"/>
    <lineage>
        <taxon>Eukaryota</taxon>
        <taxon>Fungi</taxon>
        <taxon>Dikarya</taxon>
        <taxon>Ascomycota</taxon>
        <taxon>Pezizomycotina</taxon>
        <taxon>Dothideomycetes</taxon>
        <taxon>Pleosporomycetidae</taxon>
        <taxon>Mytilinidiales</taxon>
        <taxon>Mytilinidiaceae</taxon>
        <taxon>Mytilinidion</taxon>
    </lineage>
</organism>
<evidence type="ECO:0000313" key="4">
    <source>
        <dbReference type="RefSeq" id="XP_033582254.1"/>
    </source>
</evidence>
<evidence type="ECO:0000256" key="1">
    <source>
        <dbReference type="SAM" id="MobiDB-lite"/>
    </source>
</evidence>
<dbReference type="OrthoDB" id="10371101at2759"/>
<gene>
    <name evidence="2 4" type="ORF">BDZ99DRAFT_459202</name>
</gene>
<name>A0A6A6Z2Q9_9PEZI</name>
<reference evidence="4" key="2">
    <citation type="submission" date="2020-04" db="EMBL/GenBank/DDBJ databases">
        <authorList>
            <consortium name="NCBI Genome Project"/>
        </authorList>
    </citation>
    <scope>NUCLEOTIDE SEQUENCE</scope>
    <source>
        <strain evidence="4">CBS 304.34</strain>
    </source>
</reference>
<dbReference type="EMBL" id="MU003694">
    <property type="protein sequence ID" value="KAF2815290.1"/>
    <property type="molecule type" value="Genomic_DNA"/>
</dbReference>